<evidence type="ECO:0000313" key="3">
    <source>
        <dbReference type="Proteomes" id="UP001498476"/>
    </source>
</evidence>
<sequence length="301" mass="34526">MKKITRLLSRLHPSRRHSSQLHVSPAPDSAASSPANRITKAGSANKLYISKFEQLPFDIRHQVLLAVDNIEDLGTLVRASPTYHQQYLHGRAFWLRRYLLLNIGHVLIDAYSANLCSSPSLRQRRNRQQVREFLAAYPSRRSTATVETLFASTSTEEIASIASFYTSTIRPLLQEYVAWTRSNLGSLSVPDQLSKAEQTRILRGMYRFQIFCNVFGYSRVDRDLTLSNDETLGLFLNIFEPWEFEEIICINSFADSRFQTVFDEVELDLHPDNPRFDAERRDLSTPDGAFDLSRKIHLPSI</sequence>
<organism evidence="2 3">
    <name type="scientific">Neonectria punicea</name>
    <dbReference type="NCBI Taxonomy" id="979145"/>
    <lineage>
        <taxon>Eukaryota</taxon>
        <taxon>Fungi</taxon>
        <taxon>Dikarya</taxon>
        <taxon>Ascomycota</taxon>
        <taxon>Pezizomycotina</taxon>
        <taxon>Sordariomycetes</taxon>
        <taxon>Hypocreomycetidae</taxon>
        <taxon>Hypocreales</taxon>
        <taxon>Nectriaceae</taxon>
        <taxon>Neonectria</taxon>
    </lineage>
</organism>
<proteinExistence type="predicted"/>
<protein>
    <recommendedName>
        <fullName evidence="4">F-box domain-containing protein</fullName>
    </recommendedName>
</protein>
<feature type="compositionally biased region" description="Low complexity" evidence="1">
    <location>
        <begin position="20"/>
        <end position="35"/>
    </location>
</feature>
<evidence type="ECO:0000256" key="1">
    <source>
        <dbReference type="SAM" id="MobiDB-lite"/>
    </source>
</evidence>
<feature type="region of interest" description="Disordered" evidence="1">
    <location>
        <begin position="13"/>
        <end position="36"/>
    </location>
</feature>
<keyword evidence="3" id="KW-1185">Reference proteome</keyword>
<comment type="caution">
    <text evidence="2">The sequence shown here is derived from an EMBL/GenBank/DDBJ whole genome shotgun (WGS) entry which is preliminary data.</text>
</comment>
<gene>
    <name evidence="2" type="ORF">QQX98_002157</name>
</gene>
<accession>A0ABR1HL67</accession>
<name>A0ABR1HL67_9HYPO</name>
<dbReference type="EMBL" id="JAZAVJ010000022">
    <property type="protein sequence ID" value="KAK7421458.1"/>
    <property type="molecule type" value="Genomic_DNA"/>
</dbReference>
<reference evidence="2 3" key="1">
    <citation type="journal article" date="2025" name="Microbiol. Resour. Announc.">
        <title>Draft genome sequences for Neonectria magnoliae and Neonectria punicea, canker pathogens of Liriodendron tulipifera and Acer saccharum in West Virginia.</title>
        <authorList>
            <person name="Petronek H.M."/>
            <person name="Kasson M.T."/>
            <person name="Metheny A.M."/>
            <person name="Stauder C.M."/>
            <person name="Lovett B."/>
            <person name="Lynch S.C."/>
            <person name="Garnas J.R."/>
            <person name="Kasson L.R."/>
            <person name="Stajich J.E."/>
        </authorList>
    </citation>
    <scope>NUCLEOTIDE SEQUENCE [LARGE SCALE GENOMIC DNA]</scope>
    <source>
        <strain evidence="2 3">NRRL 64653</strain>
    </source>
</reference>
<evidence type="ECO:0000313" key="2">
    <source>
        <dbReference type="EMBL" id="KAK7421458.1"/>
    </source>
</evidence>
<dbReference type="Proteomes" id="UP001498476">
    <property type="component" value="Unassembled WGS sequence"/>
</dbReference>
<evidence type="ECO:0008006" key="4">
    <source>
        <dbReference type="Google" id="ProtNLM"/>
    </source>
</evidence>